<dbReference type="PANTHER" id="PTHR48081">
    <property type="entry name" value="AB HYDROLASE SUPERFAMILY PROTEIN C4A8.06C"/>
    <property type="match status" value="1"/>
</dbReference>
<dbReference type="GO" id="GO:0008236">
    <property type="term" value="F:serine-type peptidase activity"/>
    <property type="evidence" value="ECO:0007669"/>
    <property type="project" value="InterPro"/>
</dbReference>
<dbReference type="AlphaFoldDB" id="A0A366IEN8"/>
<dbReference type="Proteomes" id="UP000253509">
    <property type="component" value="Unassembled WGS sequence"/>
</dbReference>
<name>A0A366IEN8_9MICO</name>
<dbReference type="Pfam" id="PF20434">
    <property type="entry name" value="BD-FAE"/>
    <property type="match status" value="1"/>
</dbReference>
<dbReference type="RefSeq" id="WP_113905298.1">
    <property type="nucleotide sequence ID" value="NZ_QNSB01000013.1"/>
</dbReference>
<dbReference type="InterPro" id="IPR029058">
    <property type="entry name" value="AB_hydrolase_fold"/>
</dbReference>
<comment type="similarity">
    <text evidence="1">Belongs to the 'GDXG' lipolytic enzyme family.</text>
</comment>
<evidence type="ECO:0000256" key="3">
    <source>
        <dbReference type="SAM" id="MobiDB-lite"/>
    </source>
</evidence>
<feature type="domain" description="Peptidase S9 prolyl oligopeptidase catalytic" evidence="4">
    <location>
        <begin position="237"/>
        <end position="289"/>
    </location>
</feature>
<evidence type="ECO:0000259" key="5">
    <source>
        <dbReference type="Pfam" id="PF20434"/>
    </source>
</evidence>
<dbReference type="PANTHER" id="PTHR48081:SF13">
    <property type="entry name" value="ALPHA_BETA HYDROLASE"/>
    <property type="match status" value="1"/>
</dbReference>
<dbReference type="GO" id="GO:0006508">
    <property type="term" value="P:proteolysis"/>
    <property type="evidence" value="ECO:0007669"/>
    <property type="project" value="InterPro"/>
</dbReference>
<comment type="caution">
    <text evidence="6">The sequence shown here is derived from an EMBL/GenBank/DDBJ whole genome shotgun (WGS) entry which is preliminary data.</text>
</comment>
<keyword evidence="2" id="KW-0378">Hydrolase</keyword>
<feature type="domain" description="BD-FAE-like" evidence="5">
    <location>
        <begin position="16"/>
        <end position="188"/>
    </location>
</feature>
<gene>
    <name evidence="6" type="ORF">DFO65_11363</name>
</gene>
<evidence type="ECO:0000313" key="6">
    <source>
        <dbReference type="EMBL" id="RBP69365.1"/>
    </source>
</evidence>
<dbReference type="InterPro" id="IPR001375">
    <property type="entry name" value="Peptidase_S9_cat"/>
</dbReference>
<evidence type="ECO:0000313" key="7">
    <source>
        <dbReference type="Proteomes" id="UP000253509"/>
    </source>
</evidence>
<dbReference type="SUPFAM" id="SSF53474">
    <property type="entry name" value="alpha/beta-Hydrolases"/>
    <property type="match status" value="1"/>
</dbReference>
<dbReference type="Pfam" id="PF00326">
    <property type="entry name" value="Peptidase_S9"/>
    <property type="match status" value="1"/>
</dbReference>
<proteinExistence type="inferred from homology"/>
<evidence type="ECO:0000256" key="2">
    <source>
        <dbReference type="ARBA" id="ARBA00022801"/>
    </source>
</evidence>
<dbReference type="Gene3D" id="3.40.50.1820">
    <property type="entry name" value="alpha/beta hydrolase"/>
    <property type="match status" value="1"/>
</dbReference>
<evidence type="ECO:0000259" key="4">
    <source>
        <dbReference type="Pfam" id="PF00326"/>
    </source>
</evidence>
<sequence>MITESFAPHHPELLIDLVLPESPAPAGGWPVIVWLHGGGWRLQDRTARPDFRIHFAVAGFAMASIDYRLAPAHPHPAQVLDLRQALRWLRRNAERFGLDAEAIGLWGSSAGSHIAAFTALSAEVAILGDERIPAGFQRFGTHVSCVVDGYGPTLIEPLLPAFDPARIAAADLRSTPEEDLLGGPATSASEDRKIRERARAASPALLDLPESGSASFSTAGLDPATTSDRDPNSNRGRRVPPPFLIMHGTADTAVGSEQSATLHERLSAAGGESLLCLIDGFGHGFLNPGEVLELGPGVVLDNGRLEAEPDAPCVFDNRGGFAPRQDSASFDLIHDFFVHHLKKGRS</sequence>
<feature type="region of interest" description="Disordered" evidence="3">
    <location>
        <begin position="176"/>
        <end position="196"/>
    </location>
</feature>
<dbReference type="EMBL" id="QNSB01000013">
    <property type="protein sequence ID" value="RBP69365.1"/>
    <property type="molecule type" value="Genomic_DNA"/>
</dbReference>
<dbReference type="InterPro" id="IPR050300">
    <property type="entry name" value="GDXG_lipolytic_enzyme"/>
</dbReference>
<evidence type="ECO:0000256" key="1">
    <source>
        <dbReference type="ARBA" id="ARBA00010515"/>
    </source>
</evidence>
<protein>
    <submittedName>
        <fullName evidence="6">Acetyl esterase/lipase</fullName>
    </submittedName>
</protein>
<dbReference type="PROSITE" id="PS01173">
    <property type="entry name" value="LIPASE_GDXG_HIS"/>
    <property type="match status" value="1"/>
</dbReference>
<dbReference type="InterPro" id="IPR002168">
    <property type="entry name" value="Lipase_GDXG_HIS_AS"/>
</dbReference>
<keyword evidence="7" id="KW-1185">Reference proteome</keyword>
<accession>A0A366IEN8</accession>
<feature type="region of interest" description="Disordered" evidence="3">
    <location>
        <begin position="208"/>
        <end position="242"/>
    </location>
</feature>
<dbReference type="InterPro" id="IPR049492">
    <property type="entry name" value="BD-FAE-like_dom"/>
</dbReference>
<reference evidence="6 7" key="1">
    <citation type="submission" date="2018-06" db="EMBL/GenBank/DDBJ databases">
        <title>Freshwater and sediment microbial communities from various areas in North America, analyzing microbe dynamics in response to fracking.</title>
        <authorList>
            <person name="Lamendella R."/>
        </authorList>
    </citation>
    <scope>NUCLEOTIDE SEQUENCE [LARGE SCALE GENOMIC DNA]</scope>
    <source>
        <strain evidence="6 7">3b_TX</strain>
    </source>
</reference>
<organism evidence="6 7">
    <name type="scientific">Brevibacterium celere</name>
    <dbReference type="NCBI Taxonomy" id="225845"/>
    <lineage>
        <taxon>Bacteria</taxon>
        <taxon>Bacillati</taxon>
        <taxon>Actinomycetota</taxon>
        <taxon>Actinomycetes</taxon>
        <taxon>Micrococcales</taxon>
        <taxon>Brevibacteriaceae</taxon>
        <taxon>Brevibacterium</taxon>
    </lineage>
</organism>